<dbReference type="Gene3D" id="3.40.630.30">
    <property type="match status" value="1"/>
</dbReference>
<dbReference type="PROSITE" id="PS51186">
    <property type="entry name" value="GNAT"/>
    <property type="match status" value="1"/>
</dbReference>
<evidence type="ECO:0000313" key="2">
    <source>
        <dbReference type="EMBL" id="MEQ2486269.1"/>
    </source>
</evidence>
<dbReference type="SUPFAM" id="SSF48150">
    <property type="entry name" value="DNA-glycosylase"/>
    <property type="match status" value="1"/>
</dbReference>
<feature type="domain" description="N-acetyltransferase" evidence="1">
    <location>
        <begin position="3"/>
        <end position="190"/>
    </location>
</feature>
<dbReference type="RefSeq" id="WP_215759344.1">
    <property type="nucleotide sequence ID" value="NZ_JAHKBE010000010.1"/>
</dbReference>
<dbReference type="InterPro" id="IPR052891">
    <property type="entry name" value="DNA-3mA_glycosylase"/>
</dbReference>
<dbReference type="CDD" id="cd04301">
    <property type="entry name" value="NAT_SF"/>
    <property type="match status" value="1"/>
</dbReference>
<proteinExistence type="predicted"/>
<dbReference type="SUPFAM" id="SSF55729">
    <property type="entry name" value="Acyl-CoA N-acyltransferases (Nat)"/>
    <property type="match status" value="1"/>
</dbReference>
<dbReference type="Pfam" id="PF03352">
    <property type="entry name" value="Adenine_glyco"/>
    <property type="match status" value="1"/>
</dbReference>
<keyword evidence="3" id="KW-1185">Reference proteome</keyword>
<sequence>MKYHIEPATPDQAPSIAPLIMMAMDEDCCQHFAGPHHTLDEFRQMMTGLVARDDSQYSYRNALVAKTPKGDIAGVIIGYDGAHLHSLRRAFLETIKEQMDRDFSGILDETQAGEYYVDTLAVNPEYRKQGIASALMLELIRRHGRRQPVGLLVDLTHPWAERLYVVLGFRFVNMTTWGGHDMKHMQYPPRCLWAVGNALLEKYHDEEWGVPLHDEHRLFEMLVMESMSCGLSWLMMLERREVFRQCFAGFDPEHVSRFTEEDINRILNTKGMIRSPRKVQAMVYNAKAFLQVAQEFGSFDLYIWHFTNRQTWRYPSHQNKECTRNALSDLVAKDMKKRGFKYVGSIIIYSFLQAIGIINDHTDACLSYAQQAEGNIIKEE</sequence>
<dbReference type="EMBL" id="JBBNFP010000010">
    <property type="protein sequence ID" value="MEQ2486269.1"/>
    <property type="molecule type" value="Genomic_DNA"/>
</dbReference>
<keyword evidence="2" id="KW-0808">Transferase</keyword>
<dbReference type="InterPro" id="IPR000182">
    <property type="entry name" value="GNAT_dom"/>
</dbReference>
<protein>
    <submittedName>
        <fullName evidence="2">GNAT family N-acetyltransferase</fullName>
        <ecNumber evidence="2">2.3.1.-</ecNumber>
    </submittedName>
</protein>
<dbReference type="PANTHER" id="PTHR30037:SF4">
    <property type="entry name" value="DNA-3-METHYLADENINE GLYCOSYLASE I"/>
    <property type="match status" value="1"/>
</dbReference>
<name>A0ABV1FPE6_9BACT</name>
<organism evidence="2 3">
    <name type="scientific">Hallella faecis</name>
    <dbReference type="NCBI Taxonomy" id="2841596"/>
    <lineage>
        <taxon>Bacteria</taxon>
        <taxon>Pseudomonadati</taxon>
        <taxon>Bacteroidota</taxon>
        <taxon>Bacteroidia</taxon>
        <taxon>Bacteroidales</taxon>
        <taxon>Prevotellaceae</taxon>
        <taxon>Hallella</taxon>
    </lineage>
</organism>
<dbReference type="InterPro" id="IPR016181">
    <property type="entry name" value="Acyl_CoA_acyltransferase"/>
</dbReference>
<dbReference type="GO" id="GO:0016746">
    <property type="term" value="F:acyltransferase activity"/>
    <property type="evidence" value="ECO:0007669"/>
    <property type="project" value="UniProtKB-KW"/>
</dbReference>
<dbReference type="EC" id="2.3.1.-" evidence="2"/>
<dbReference type="InterPro" id="IPR011257">
    <property type="entry name" value="DNA_glycosylase"/>
</dbReference>
<dbReference type="Pfam" id="PF00583">
    <property type="entry name" value="Acetyltransf_1"/>
    <property type="match status" value="1"/>
</dbReference>
<comment type="caution">
    <text evidence="2">The sequence shown here is derived from an EMBL/GenBank/DDBJ whole genome shotgun (WGS) entry which is preliminary data.</text>
</comment>
<dbReference type="PANTHER" id="PTHR30037">
    <property type="entry name" value="DNA-3-METHYLADENINE GLYCOSYLASE 1"/>
    <property type="match status" value="1"/>
</dbReference>
<evidence type="ECO:0000313" key="3">
    <source>
        <dbReference type="Proteomes" id="UP001487296"/>
    </source>
</evidence>
<keyword evidence="2" id="KW-0012">Acyltransferase</keyword>
<dbReference type="Proteomes" id="UP001487296">
    <property type="component" value="Unassembled WGS sequence"/>
</dbReference>
<reference evidence="2 3" key="1">
    <citation type="submission" date="2024-04" db="EMBL/GenBank/DDBJ databases">
        <title>Human intestinal bacterial collection.</title>
        <authorList>
            <person name="Pauvert C."/>
            <person name="Hitch T.C.A."/>
            <person name="Clavel T."/>
        </authorList>
    </citation>
    <scope>NUCLEOTIDE SEQUENCE [LARGE SCALE GENOMIC DNA]</scope>
    <source>
        <strain evidence="2 3">CLA-AA-H145</strain>
    </source>
</reference>
<dbReference type="Gene3D" id="1.10.340.30">
    <property type="entry name" value="Hypothetical protein, domain 2"/>
    <property type="match status" value="1"/>
</dbReference>
<dbReference type="InterPro" id="IPR005019">
    <property type="entry name" value="Adenine_glyco"/>
</dbReference>
<accession>A0ABV1FPE6</accession>
<gene>
    <name evidence="2" type="ORF">AAAT34_04260</name>
</gene>
<evidence type="ECO:0000259" key="1">
    <source>
        <dbReference type="PROSITE" id="PS51186"/>
    </source>
</evidence>